<dbReference type="EMBL" id="LGUS01000072">
    <property type="protein sequence ID" value="KOG39234.1"/>
    <property type="molecule type" value="Genomic_DNA"/>
</dbReference>
<feature type="chain" id="PRO_5011859057" evidence="1">
    <location>
        <begin position="27"/>
        <end position="65"/>
    </location>
</feature>
<gene>
    <name evidence="2" type="ORF">ADK37_09380</name>
</gene>
<sequence>MRIRAALTAVALGVALTAAGASSAFADDGHHRFGGDDPVCSPYFGAIDHAPGGIVWGGVNCHDDF</sequence>
<dbReference type="AlphaFoldDB" id="A0A0L8LMA4"/>
<organism evidence="2 3">
    <name type="scientific">Streptomyces resistomycificus</name>
    <dbReference type="NCBI Taxonomy" id="67356"/>
    <lineage>
        <taxon>Bacteria</taxon>
        <taxon>Bacillati</taxon>
        <taxon>Actinomycetota</taxon>
        <taxon>Actinomycetes</taxon>
        <taxon>Kitasatosporales</taxon>
        <taxon>Streptomycetaceae</taxon>
        <taxon>Streptomyces</taxon>
        <taxon>Streptomyces aurantiacus group</taxon>
    </lineage>
</organism>
<reference evidence="3" key="1">
    <citation type="submission" date="2015-07" db="EMBL/GenBank/DDBJ databases">
        <authorList>
            <person name="Ju K.-S."/>
            <person name="Doroghazi J.R."/>
            <person name="Metcalf W.W."/>
        </authorList>
    </citation>
    <scope>NUCLEOTIDE SEQUENCE [LARGE SCALE GENOMIC DNA]</scope>
    <source>
        <strain evidence="3">NRRL 2290</strain>
    </source>
</reference>
<dbReference type="PATRIC" id="fig|67356.5.peg.2028"/>
<dbReference type="eggNOG" id="ENOG5031WHH">
    <property type="taxonomic scope" value="Bacteria"/>
</dbReference>
<keyword evidence="3" id="KW-1185">Reference proteome</keyword>
<evidence type="ECO:0000256" key="1">
    <source>
        <dbReference type="SAM" id="SignalP"/>
    </source>
</evidence>
<proteinExistence type="predicted"/>
<protein>
    <submittedName>
        <fullName evidence="2">Uncharacterized protein</fullName>
    </submittedName>
</protein>
<dbReference type="RefSeq" id="WP_030039193.1">
    <property type="nucleotide sequence ID" value="NZ_KL575592.1"/>
</dbReference>
<keyword evidence="1" id="KW-0732">Signal</keyword>
<dbReference type="Proteomes" id="UP000037251">
    <property type="component" value="Unassembled WGS sequence"/>
</dbReference>
<name>A0A0L8LMA4_9ACTN</name>
<feature type="signal peptide" evidence="1">
    <location>
        <begin position="1"/>
        <end position="26"/>
    </location>
</feature>
<dbReference type="OrthoDB" id="4310912at2"/>
<comment type="caution">
    <text evidence="2">The sequence shown here is derived from an EMBL/GenBank/DDBJ whole genome shotgun (WGS) entry which is preliminary data.</text>
</comment>
<evidence type="ECO:0000313" key="3">
    <source>
        <dbReference type="Proteomes" id="UP000037251"/>
    </source>
</evidence>
<accession>A0A0L8LMA4</accession>
<evidence type="ECO:0000313" key="2">
    <source>
        <dbReference type="EMBL" id="KOG39234.1"/>
    </source>
</evidence>